<evidence type="ECO:0000313" key="3">
    <source>
        <dbReference type="Proteomes" id="UP001221838"/>
    </source>
</evidence>
<dbReference type="EMBL" id="JAQNDM010000002">
    <property type="protein sequence ID" value="MDC0715038.1"/>
    <property type="molecule type" value="Genomic_DNA"/>
</dbReference>
<feature type="compositionally biased region" description="Basic and acidic residues" evidence="1">
    <location>
        <begin position="74"/>
        <end position="89"/>
    </location>
</feature>
<organism evidence="2 3">
    <name type="scientific">Stigmatella ashevillensis</name>
    <dbReference type="NCBI Taxonomy" id="2995309"/>
    <lineage>
        <taxon>Bacteria</taxon>
        <taxon>Pseudomonadati</taxon>
        <taxon>Myxococcota</taxon>
        <taxon>Myxococcia</taxon>
        <taxon>Myxococcales</taxon>
        <taxon>Cystobacterineae</taxon>
        <taxon>Archangiaceae</taxon>
        <taxon>Stigmatella</taxon>
    </lineage>
</organism>
<proteinExistence type="predicted"/>
<dbReference type="RefSeq" id="WP_272145712.1">
    <property type="nucleotide sequence ID" value="NZ_JAQNDM010000002.1"/>
</dbReference>
<sequence length="111" mass="11776">MSRPSRKNVTTSPHALPPALASWAEAIGDAIGRGMARALHNSGLDSMGGSSTVLGSMRRRGRPPKLVTTGPVPPERRCTVSGCDRESRSKGLCSAHYQAERRRQLAAGKPS</sequence>
<comment type="caution">
    <text evidence="2">The sequence shown here is derived from an EMBL/GenBank/DDBJ whole genome shotgun (WGS) entry which is preliminary data.</text>
</comment>
<protein>
    <recommendedName>
        <fullName evidence="4">Vegetative protein</fullName>
    </recommendedName>
</protein>
<evidence type="ECO:0000256" key="1">
    <source>
        <dbReference type="SAM" id="MobiDB-lite"/>
    </source>
</evidence>
<gene>
    <name evidence="2" type="ORF">POL68_41700</name>
</gene>
<dbReference type="Proteomes" id="UP001221838">
    <property type="component" value="Unassembled WGS sequence"/>
</dbReference>
<evidence type="ECO:0000313" key="2">
    <source>
        <dbReference type="EMBL" id="MDC0715038.1"/>
    </source>
</evidence>
<keyword evidence="3" id="KW-1185">Reference proteome</keyword>
<feature type="region of interest" description="Disordered" evidence="1">
    <location>
        <begin position="40"/>
        <end position="95"/>
    </location>
</feature>
<evidence type="ECO:0008006" key="4">
    <source>
        <dbReference type="Google" id="ProtNLM"/>
    </source>
</evidence>
<reference evidence="2 3" key="1">
    <citation type="submission" date="2022-11" db="EMBL/GenBank/DDBJ databases">
        <title>Minimal conservation of predation-associated metabolite biosynthetic gene clusters underscores biosynthetic potential of Myxococcota including descriptions for ten novel species: Archangium lansinium sp. nov., Myxococcus landrumus sp. nov., Nannocystis bai.</title>
        <authorList>
            <person name="Ahearne A."/>
            <person name="Stevens C."/>
            <person name="Dowd S."/>
        </authorList>
    </citation>
    <scope>NUCLEOTIDE SEQUENCE [LARGE SCALE GENOMIC DNA]</scope>
    <source>
        <strain evidence="2 3">NCWAL01</strain>
    </source>
</reference>
<name>A0ABT5DQN5_9BACT</name>
<accession>A0ABT5DQN5</accession>